<dbReference type="OrthoDB" id="5955317at2759"/>
<protein>
    <recommendedName>
        <fullName evidence="3">Transmembrane protein 183</fullName>
    </recommendedName>
</protein>
<keyword evidence="2" id="KW-1185">Reference proteome</keyword>
<dbReference type="GO" id="GO:0031647">
    <property type="term" value="P:regulation of protein stability"/>
    <property type="evidence" value="ECO:0007669"/>
    <property type="project" value="TreeGrafter"/>
</dbReference>
<evidence type="ECO:0000313" key="1">
    <source>
        <dbReference type="EMBL" id="KAJ8024317.1"/>
    </source>
</evidence>
<comment type="caution">
    <text evidence="1">The sequence shown here is derived from an EMBL/GenBank/DDBJ whole genome shotgun (WGS) entry which is preliminary data.</text>
</comment>
<dbReference type="GO" id="GO:0019005">
    <property type="term" value="C:SCF ubiquitin ligase complex"/>
    <property type="evidence" value="ECO:0007669"/>
    <property type="project" value="TreeGrafter"/>
</dbReference>
<gene>
    <name evidence="1" type="ORF">HOLleu_37031</name>
</gene>
<dbReference type="PANTHER" id="PTHR20988:SF2">
    <property type="entry name" value="TRANSMEMBRANE PROTEIN 183A-RELATED"/>
    <property type="match status" value="1"/>
</dbReference>
<evidence type="ECO:0000313" key="2">
    <source>
        <dbReference type="Proteomes" id="UP001152320"/>
    </source>
</evidence>
<accession>A0A9Q1BH02</accession>
<dbReference type="PANTHER" id="PTHR20988">
    <property type="entry name" value="TRANSMEMBRANE PROTEIN 183A-RELATED"/>
    <property type="match status" value="1"/>
</dbReference>
<name>A0A9Q1BH02_HOLLE</name>
<dbReference type="InterPro" id="IPR026509">
    <property type="entry name" value="TMEM183"/>
</dbReference>
<dbReference type="EMBL" id="JAIZAY010000019">
    <property type="protein sequence ID" value="KAJ8024317.1"/>
    <property type="molecule type" value="Genomic_DNA"/>
</dbReference>
<sequence length="388" mass="45058">MYRRKKRRHRNWKKTASTKEASFLTDVTVQESADSPTPVVAIRKKNLSKSSLLQKHAMDGLSDSLNEETVPLDEVENWYDRDLSEVDNYLDDNLEAEVGREHVPKEKGKIQSKNCKKPEDKHIGRDYPADLWYLLADYIAPEDIGCFSALCKKALHATNSASFWRKLYNRYCKHDSASLPNRLQPYSIRNSDDCIRAKVICALYRVYPPFQERIKKGVRPLEDGDSHGLYGAVCQFVCNVGRVGNHYYHFIKFRHISSVTEQNLRNSLVSSPSVWRNPSEGEILLRVACPLFQPFSSEHIMGLQLASISLSVSRDMCYNRLRLEFERNYDKKKRRDPKRNGIDMYLDPVIHVSVMHWWHPLFHDSFAQPVSSQRTLRTQTPVDNHWDA</sequence>
<evidence type="ECO:0008006" key="3">
    <source>
        <dbReference type="Google" id="ProtNLM"/>
    </source>
</evidence>
<reference evidence="1" key="1">
    <citation type="submission" date="2021-10" db="EMBL/GenBank/DDBJ databases">
        <title>Tropical sea cucumber genome reveals ecological adaptation and Cuvierian tubules defense mechanism.</title>
        <authorList>
            <person name="Chen T."/>
        </authorList>
    </citation>
    <scope>NUCLEOTIDE SEQUENCE</scope>
    <source>
        <strain evidence="1">Nanhai2018</strain>
        <tissue evidence="1">Muscle</tissue>
    </source>
</reference>
<organism evidence="1 2">
    <name type="scientific">Holothuria leucospilota</name>
    <name type="common">Black long sea cucumber</name>
    <name type="synonym">Mertensiothuria leucospilota</name>
    <dbReference type="NCBI Taxonomy" id="206669"/>
    <lineage>
        <taxon>Eukaryota</taxon>
        <taxon>Metazoa</taxon>
        <taxon>Echinodermata</taxon>
        <taxon>Eleutherozoa</taxon>
        <taxon>Echinozoa</taxon>
        <taxon>Holothuroidea</taxon>
        <taxon>Aspidochirotacea</taxon>
        <taxon>Aspidochirotida</taxon>
        <taxon>Holothuriidae</taxon>
        <taxon>Holothuria</taxon>
    </lineage>
</organism>
<dbReference type="AlphaFoldDB" id="A0A9Q1BH02"/>
<dbReference type="Proteomes" id="UP001152320">
    <property type="component" value="Chromosome 19"/>
</dbReference>
<proteinExistence type="predicted"/>